<evidence type="ECO:0000256" key="10">
    <source>
        <dbReference type="SAM" id="Phobius"/>
    </source>
</evidence>
<name>A0AAD9KQQ1_RIDPI</name>
<gene>
    <name evidence="12" type="ORF">NP493_769g03024</name>
</gene>
<evidence type="ECO:0000313" key="12">
    <source>
        <dbReference type="EMBL" id="KAK2174898.1"/>
    </source>
</evidence>
<keyword evidence="2" id="KW-1003">Cell membrane</keyword>
<dbReference type="GO" id="GO:0016907">
    <property type="term" value="F:G protein-coupled acetylcholine receptor activity"/>
    <property type="evidence" value="ECO:0007669"/>
    <property type="project" value="InterPro"/>
</dbReference>
<dbReference type="PANTHER" id="PTHR24247">
    <property type="entry name" value="5-HYDROXYTRYPTAMINE RECEPTOR"/>
    <property type="match status" value="1"/>
</dbReference>
<evidence type="ECO:0000256" key="3">
    <source>
        <dbReference type="ARBA" id="ARBA00022692"/>
    </source>
</evidence>
<dbReference type="GO" id="GO:0004993">
    <property type="term" value="F:G protein-coupled serotonin receptor activity"/>
    <property type="evidence" value="ECO:0007669"/>
    <property type="project" value="TreeGrafter"/>
</dbReference>
<feature type="transmembrane region" description="Helical" evidence="10">
    <location>
        <begin position="171"/>
        <end position="192"/>
    </location>
</feature>
<dbReference type="Proteomes" id="UP001209878">
    <property type="component" value="Unassembled WGS sequence"/>
</dbReference>
<dbReference type="Gene3D" id="1.20.1070.10">
    <property type="entry name" value="Rhodopsin 7-helix transmembrane proteins"/>
    <property type="match status" value="1"/>
</dbReference>
<comment type="caution">
    <text evidence="12">The sequence shown here is derived from an EMBL/GenBank/DDBJ whole genome shotgun (WGS) entry which is preliminary data.</text>
</comment>
<dbReference type="InterPro" id="IPR000995">
    <property type="entry name" value="Musac_Ach_rcpt"/>
</dbReference>
<evidence type="ECO:0000256" key="8">
    <source>
        <dbReference type="ARBA" id="ARBA00023224"/>
    </source>
</evidence>
<keyword evidence="7 9" id="KW-0675">Receptor</keyword>
<dbReference type="InterPro" id="IPR000276">
    <property type="entry name" value="GPCR_Rhodpsn"/>
</dbReference>
<feature type="transmembrane region" description="Helical" evidence="10">
    <location>
        <begin position="258"/>
        <end position="281"/>
    </location>
</feature>
<keyword evidence="6 10" id="KW-0472">Membrane</keyword>
<proteinExistence type="inferred from homology"/>
<dbReference type="PROSITE" id="PS00237">
    <property type="entry name" value="G_PROTEIN_RECEP_F1_1"/>
    <property type="match status" value="1"/>
</dbReference>
<reference evidence="12" key="1">
    <citation type="journal article" date="2023" name="Mol. Biol. Evol.">
        <title>Third-Generation Sequencing Reveals the Adaptive Role of the Epigenome in Three Deep-Sea Polychaetes.</title>
        <authorList>
            <person name="Perez M."/>
            <person name="Aroh O."/>
            <person name="Sun Y."/>
            <person name="Lan Y."/>
            <person name="Juniper S.K."/>
            <person name="Young C.R."/>
            <person name="Angers B."/>
            <person name="Qian P.Y."/>
        </authorList>
    </citation>
    <scope>NUCLEOTIDE SEQUENCE</scope>
    <source>
        <strain evidence="12">R07B-5</strain>
    </source>
</reference>
<accession>A0AAD9KQQ1</accession>
<dbReference type="PANTHER" id="PTHR24247:SF265">
    <property type="entry name" value="MUSCARINIC ACETYLCHOLINE RECEPTOR DM1"/>
    <property type="match status" value="1"/>
</dbReference>
<evidence type="ECO:0000313" key="13">
    <source>
        <dbReference type="Proteomes" id="UP001209878"/>
    </source>
</evidence>
<protein>
    <recommendedName>
        <fullName evidence="11">G-protein coupled receptors family 1 profile domain-containing protein</fullName>
    </recommendedName>
</protein>
<evidence type="ECO:0000256" key="1">
    <source>
        <dbReference type="ARBA" id="ARBA00004651"/>
    </source>
</evidence>
<keyword evidence="3 9" id="KW-0812">Transmembrane</keyword>
<evidence type="ECO:0000259" key="11">
    <source>
        <dbReference type="PROSITE" id="PS50262"/>
    </source>
</evidence>
<dbReference type="InterPro" id="IPR017452">
    <property type="entry name" value="GPCR_Rhodpsn_7TM"/>
</dbReference>
<dbReference type="PRINTS" id="PR00243">
    <property type="entry name" value="MUSCARINICR"/>
</dbReference>
<dbReference type="GO" id="GO:0005886">
    <property type="term" value="C:plasma membrane"/>
    <property type="evidence" value="ECO:0007669"/>
    <property type="project" value="UniProtKB-SubCell"/>
</dbReference>
<keyword evidence="13" id="KW-1185">Reference proteome</keyword>
<feature type="domain" description="G-protein coupled receptors family 1 profile" evidence="11">
    <location>
        <begin position="113"/>
        <end position="361"/>
    </location>
</feature>
<comment type="subcellular location">
    <subcellularLocation>
        <location evidence="1">Cell membrane</location>
        <topology evidence="1">Multi-pass membrane protein</topology>
    </subcellularLocation>
</comment>
<dbReference type="PRINTS" id="PR00237">
    <property type="entry name" value="GPCRRHODOPSN"/>
</dbReference>
<dbReference type="EMBL" id="JAODUO010000768">
    <property type="protein sequence ID" value="KAK2174898.1"/>
    <property type="molecule type" value="Genomic_DNA"/>
</dbReference>
<dbReference type="GO" id="GO:0007197">
    <property type="term" value="P:adenylate cyclase-inhibiting G protein-coupled acetylcholine receptor signaling pathway"/>
    <property type="evidence" value="ECO:0007669"/>
    <property type="project" value="TreeGrafter"/>
</dbReference>
<dbReference type="Pfam" id="PF00001">
    <property type="entry name" value="7tm_1"/>
    <property type="match status" value="1"/>
</dbReference>
<evidence type="ECO:0000256" key="2">
    <source>
        <dbReference type="ARBA" id="ARBA00022475"/>
    </source>
</evidence>
<organism evidence="12 13">
    <name type="scientific">Ridgeia piscesae</name>
    <name type="common">Tubeworm</name>
    <dbReference type="NCBI Taxonomy" id="27915"/>
    <lineage>
        <taxon>Eukaryota</taxon>
        <taxon>Metazoa</taxon>
        <taxon>Spiralia</taxon>
        <taxon>Lophotrochozoa</taxon>
        <taxon>Annelida</taxon>
        <taxon>Polychaeta</taxon>
        <taxon>Sedentaria</taxon>
        <taxon>Canalipalpata</taxon>
        <taxon>Sabellida</taxon>
        <taxon>Siboglinidae</taxon>
        <taxon>Ridgeia</taxon>
    </lineage>
</organism>
<dbReference type="SUPFAM" id="SSF81321">
    <property type="entry name" value="Family A G protein-coupled receptor-like"/>
    <property type="match status" value="1"/>
</dbReference>
<keyword evidence="4 10" id="KW-1133">Transmembrane helix</keyword>
<feature type="transmembrane region" description="Helical" evidence="10">
    <location>
        <begin position="96"/>
        <end position="121"/>
    </location>
</feature>
<dbReference type="PROSITE" id="PS50262">
    <property type="entry name" value="G_PROTEIN_RECEP_F1_2"/>
    <property type="match status" value="1"/>
</dbReference>
<feature type="transmembrane region" description="Helical" evidence="10">
    <location>
        <begin position="213"/>
        <end position="238"/>
    </location>
</feature>
<dbReference type="GO" id="GO:0007187">
    <property type="term" value="P:G protein-coupled receptor signaling pathway, coupled to cyclic nucleotide second messenger"/>
    <property type="evidence" value="ECO:0007669"/>
    <property type="project" value="TreeGrafter"/>
</dbReference>
<evidence type="ECO:0000256" key="4">
    <source>
        <dbReference type="ARBA" id="ARBA00022989"/>
    </source>
</evidence>
<sequence length="361" mass="40509">MGFENVAAGTGSASSVLPHIGDSATPALWRSETDTSSLRRLAGVVITSGARGGAGNNVTATWSLNDTSWENSSWWGNESLAATADPFPEPLSLWEIIVISILVSILVVLTAGGNLLVMISFKMDRKLQTISNYFLLSLSVADFAIGLISMPLYTVYILINRWPLGPIVCDAWLSIDYTMSNASVANLLVISVDRYLSVTRPLTYRAKRTHRRAVLMITVAWVVSALLWTPWIIGWPYIEGKRTIPEQECYIQFLETNKYITIVTAVAAYYMPVVLLCVLYFKIYLATEKRQKGLAKLQANRQFKKVDSSDDDATYARLAMRQSQQASIDYDTMERRRRTCWQRCKGCWKIDRDADDGDELE</sequence>
<keyword evidence="8 9" id="KW-0807">Transducer</keyword>
<dbReference type="GO" id="GO:0030425">
    <property type="term" value="C:dendrite"/>
    <property type="evidence" value="ECO:0007669"/>
    <property type="project" value="TreeGrafter"/>
</dbReference>
<dbReference type="GO" id="GO:0045202">
    <property type="term" value="C:synapse"/>
    <property type="evidence" value="ECO:0007669"/>
    <property type="project" value="TreeGrafter"/>
</dbReference>
<dbReference type="AlphaFoldDB" id="A0AAD9KQQ1"/>
<evidence type="ECO:0000256" key="7">
    <source>
        <dbReference type="ARBA" id="ARBA00023170"/>
    </source>
</evidence>
<feature type="transmembrane region" description="Helical" evidence="10">
    <location>
        <begin position="133"/>
        <end position="159"/>
    </location>
</feature>
<comment type="similarity">
    <text evidence="9">Belongs to the G-protein coupled receptor 1 family.</text>
</comment>
<keyword evidence="5 9" id="KW-0297">G-protein coupled receptor</keyword>
<evidence type="ECO:0000256" key="5">
    <source>
        <dbReference type="ARBA" id="ARBA00023040"/>
    </source>
</evidence>
<evidence type="ECO:0000256" key="9">
    <source>
        <dbReference type="RuleBase" id="RU000688"/>
    </source>
</evidence>
<evidence type="ECO:0000256" key="6">
    <source>
        <dbReference type="ARBA" id="ARBA00023136"/>
    </source>
</evidence>